<comment type="pathway">
    <text evidence="1">Lipid metabolism; fatty acid biosynthesis.</text>
</comment>
<evidence type="ECO:0000259" key="3">
    <source>
        <dbReference type="Pfam" id="PF08392"/>
    </source>
</evidence>
<evidence type="ECO:0000313" key="4">
    <source>
        <dbReference type="EMBL" id="WIA11989.1"/>
    </source>
</evidence>
<feature type="domain" description="FAE" evidence="3">
    <location>
        <begin position="2"/>
        <end position="303"/>
    </location>
</feature>
<dbReference type="PANTHER" id="PTHR31561">
    <property type="entry name" value="3-KETOACYL-COA SYNTHASE"/>
    <property type="match status" value="1"/>
</dbReference>
<dbReference type="PIRSF" id="PIRSF036417">
    <property type="entry name" value="3-ktacl-CoA_syn"/>
    <property type="match status" value="1"/>
</dbReference>
<dbReference type="EC" id="2.3.1.-" evidence="1"/>
<evidence type="ECO:0000313" key="5">
    <source>
        <dbReference type="Proteomes" id="UP001244341"/>
    </source>
</evidence>
<dbReference type="InterPro" id="IPR013601">
    <property type="entry name" value="FAE1_typ3_polyketide_synth"/>
</dbReference>
<sequence length="503" mass="55238">MHLIDFYNFKPPAELLVNRDESQAMRVNAAKTSLEFRRNAFNTDSVDEALDLLDFCYKIVSRSGLSENGTYLPKAIHPKYSCVHPKTSIDDAMEEARMVMCGAIEGLLKKQGLAAKDVDIIVTTCSIFCPTPSLASMVVNHFGMRPDVQSYHLGGMGCSNGVVAVNLVKDLLRSRPNCNAILLTTEITTPAYYKGKDKHRQVTNMIFRTGASAVLFSNKRPMLRRAKYVLDTNYRVHLAARDPAYKCIWYGPDAEGNNGIYLGKDVVNEASKSLSMAMHKVAPSILKPSQIAAYAATEVQRKLLGHKVPAYKPVFTECLDHFLIHAGGAKVLDGIGKELQLDEAAMEPSRMVLHDYGNVSSSTTWYTLGYVESVRGAKKGDRLLQIGVGSGIKCGVNVWRAVRDIHDVQDAWAHRGTDPSVLALRRGHSSWVSSLLRLALLLLLATLAFQYALGAGLLKQYEPALQPVVQQLQPLLDVLQPVTEAVEPFVQQAAAKVQGLIGA</sequence>
<comment type="similarity">
    <text evidence="1">Belongs to the thiolase-like superfamily. Chalcone/stilbene synthases family.</text>
</comment>
<dbReference type="EMBL" id="CP126210">
    <property type="protein sequence ID" value="WIA11989.1"/>
    <property type="molecule type" value="Genomic_DNA"/>
</dbReference>
<evidence type="ECO:0000256" key="1">
    <source>
        <dbReference type="PIRNR" id="PIRNR036417"/>
    </source>
</evidence>
<dbReference type="InterPro" id="IPR016039">
    <property type="entry name" value="Thiolase-like"/>
</dbReference>
<dbReference type="InterPro" id="IPR012392">
    <property type="entry name" value="3-ktacl-CoA_syn"/>
</dbReference>
<dbReference type="InterPro" id="IPR012328">
    <property type="entry name" value="Chalcone/stilbene_synt_C"/>
</dbReference>
<dbReference type="SUPFAM" id="SSF53901">
    <property type="entry name" value="Thiolase-like"/>
    <property type="match status" value="2"/>
</dbReference>
<feature type="domain" description="Chalcone/stilbene synthase C-terminal" evidence="2">
    <location>
        <begin position="322"/>
        <end position="391"/>
    </location>
</feature>
<gene>
    <name evidence="4" type="ORF">OEZ85_012070</name>
</gene>
<evidence type="ECO:0000259" key="2">
    <source>
        <dbReference type="Pfam" id="PF02797"/>
    </source>
</evidence>
<keyword evidence="1" id="KW-0012">Acyltransferase</keyword>
<name>A0ABY8TSY6_TETOB</name>
<proteinExistence type="inferred from homology"/>
<dbReference type="Pfam" id="PF08392">
    <property type="entry name" value="FAE1_CUT1_RppA"/>
    <property type="match status" value="1"/>
</dbReference>
<accession>A0ABY8TSY6</accession>
<dbReference type="Proteomes" id="UP001244341">
    <property type="component" value="Chromosome 3b"/>
</dbReference>
<keyword evidence="5" id="KW-1185">Reference proteome</keyword>
<dbReference type="CDD" id="cd00831">
    <property type="entry name" value="CHS_like"/>
    <property type="match status" value="1"/>
</dbReference>
<keyword evidence="1" id="KW-0808">Transferase</keyword>
<reference evidence="4 5" key="1">
    <citation type="submission" date="2023-05" db="EMBL/GenBank/DDBJ databases">
        <title>A 100% complete, gapless, phased diploid assembly of the Scenedesmus obliquus UTEX 3031 genome.</title>
        <authorList>
            <person name="Biondi T.C."/>
            <person name="Hanschen E.R."/>
            <person name="Kwon T."/>
            <person name="Eng W."/>
            <person name="Kruse C.P.S."/>
            <person name="Koehler S.I."/>
            <person name="Kunde Y."/>
            <person name="Gleasner C.D."/>
            <person name="You Mak K.T."/>
            <person name="Polle J."/>
            <person name="Hovde B.T."/>
            <person name="Starkenburg S.R."/>
        </authorList>
    </citation>
    <scope>NUCLEOTIDE SEQUENCE [LARGE SCALE GENOMIC DNA]</scope>
    <source>
        <strain evidence="4 5">DOE0152z</strain>
    </source>
</reference>
<organism evidence="4 5">
    <name type="scientific">Tetradesmus obliquus</name>
    <name type="common">Green alga</name>
    <name type="synonym">Acutodesmus obliquus</name>
    <dbReference type="NCBI Taxonomy" id="3088"/>
    <lineage>
        <taxon>Eukaryota</taxon>
        <taxon>Viridiplantae</taxon>
        <taxon>Chlorophyta</taxon>
        <taxon>core chlorophytes</taxon>
        <taxon>Chlorophyceae</taxon>
        <taxon>CS clade</taxon>
        <taxon>Sphaeropleales</taxon>
        <taxon>Scenedesmaceae</taxon>
        <taxon>Tetradesmus</taxon>
    </lineage>
</organism>
<dbReference type="Gene3D" id="3.40.47.10">
    <property type="match status" value="1"/>
</dbReference>
<dbReference type="Pfam" id="PF02797">
    <property type="entry name" value="Chal_sti_synt_C"/>
    <property type="match status" value="1"/>
</dbReference>
<protein>
    <recommendedName>
        <fullName evidence="1">3-ketoacyl-CoA synthase</fullName>
        <ecNumber evidence="1">2.3.1.-</ecNumber>
    </recommendedName>
</protein>